<dbReference type="InterPro" id="IPR047287">
    <property type="entry name" value="Tudor_SGF29_rpt2"/>
</dbReference>
<evidence type="ECO:0000256" key="4">
    <source>
        <dbReference type="ARBA" id="ARBA00023242"/>
    </source>
</evidence>
<sequence length="278" mass="30918">MCDSAGGDRELQQPKGVMAALELANAALKEIERLRKEQEQVIRKINNYHSKLQQSPEQADNMKEDSWFKLRQYYMKAKSLAEEEATVSSNCVEHLAGLLPGQAASNRKKPDSNEKKRKRVRADDSTRLSSPTQRSTSAAYANLVPGDQVAARISSDGAENDEWIVVKLTKHDREANRFEVIDEEPDDEGNGQSILRKYKLPPSQIIPFTKRSDVSNAPDFPVGSQVLAVYPGTTALYKASVVGPQRKFDGDEEEGVAGLPTKIVPFYHVVQLPSGHRQ</sequence>
<dbReference type="CDD" id="cd20393">
    <property type="entry name" value="Tudor_SGF29_rpt1"/>
    <property type="match status" value="1"/>
</dbReference>
<comment type="subcellular location">
    <subcellularLocation>
        <location evidence="1">Nucleus</location>
    </subcellularLocation>
</comment>
<gene>
    <name evidence="8" type="primary">LOC112273964</name>
</gene>
<reference evidence="8 9" key="1">
    <citation type="journal article" date="2008" name="Science">
        <title>The Physcomitrella genome reveals evolutionary insights into the conquest of land by plants.</title>
        <authorList>
            <person name="Rensing S."/>
            <person name="Lang D."/>
            <person name="Zimmer A."/>
            <person name="Terry A."/>
            <person name="Salamov A."/>
            <person name="Shapiro H."/>
            <person name="Nishiyama T."/>
            <person name="Perroud P.-F."/>
            <person name="Lindquist E."/>
            <person name="Kamisugi Y."/>
            <person name="Tanahashi T."/>
            <person name="Sakakibara K."/>
            <person name="Fujita T."/>
            <person name="Oishi K."/>
            <person name="Shin-I T."/>
            <person name="Kuroki Y."/>
            <person name="Toyoda A."/>
            <person name="Suzuki Y."/>
            <person name="Hashimoto A."/>
            <person name="Yamaguchi K."/>
            <person name="Sugano A."/>
            <person name="Kohara Y."/>
            <person name="Fujiyama A."/>
            <person name="Anterola A."/>
            <person name="Aoki S."/>
            <person name="Ashton N."/>
            <person name="Barbazuk W.B."/>
            <person name="Barker E."/>
            <person name="Bennetzen J."/>
            <person name="Bezanilla M."/>
            <person name="Blankenship R."/>
            <person name="Cho S.H."/>
            <person name="Dutcher S."/>
            <person name="Estelle M."/>
            <person name="Fawcett J.A."/>
            <person name="Gundlach H."/>
            <person name="Hanada K."/>
            <person name="Heyl A."/>
            <person name="Hicks K.A."/>
            <person name="Hugh J."/>
            <person name="Lohr M."/>
            <person name="Mayer K."/>
            <person name="Melkozernov A."/>
            <person name="Murata T."/>
            <person name="Nelson D."/>
            <person name="Pils B."/>
            <person name="Prigge M."/>
            <person name="Reiss B."/>
            <person name="Renner T."/>
            <person name="Rombauts S."/>
            <person name="Rushton P."/>
            <person name="Sanderfoot A."/>
            <person name="Schween G."/>
            <person name="Shiu S.-H."/>
            <person name="Stueber K."/>
            <person name="Theodoulou F.L."/>
            <person name="Tu H."/>
            <person name="Van de Peer Y."/>
            <person name="Verrier P.J."/>
            <person name="Waters E."/>
            <person name="Wood A."/>
            <person name="Yang L."/>
            <person name="Cove D."/>
            <person name="Cuming A."/>
            <person name="Hasebe M."/>
            <person name="Lucas S."/>
            <person name="Mishler D.B."/>
            <person name="Reski R."/>
            <person name="Grigoriev I."/>
            <person name="Quatrano R.S."/>
            <person name="Boore J.L."/>
        </authorList>
    </citation>
    <scope>NUCLEOTIDE SEQUENCE [LARGE SCALE GENOMIC DNA]</scope>
    <source>
        <strain evidence="8 9">cv. Gransden 2004</strain>
    </source>
</reference>
<keyword evidence="5" id="KW-0175">Coiled coil</keyword>
<dbReference type="CDD" id="cd20394">
    <property type="entry name" value="Tudor_SGF29_rpt2"/>
    <property type="match status" value="1"/>
</dbReference>
<organism evidence="8 9">
    <name type="scientific">Physcomitrium patens</name>
    <name type="common">Spreading-leaved earth moss</name>
    <name type="synonym">Physcomitrella patens</name>
    <dbReference type="NCBI Taxonomy" id="3218"/>
    <lineage>
        <taxon>Eukaryota</taxon>
        <taxon>Viridiplantae</taxon>
        <taxon>Streptophyta</taxon>
        <taxon>Embryophyta</taxon>
        <taxon>Bryophyta</taxon>
        <taxon>Bryophytina</taxon>
        <taxon>Bryopsida</taxon>
        <taxon>Funariidae</taxon>
        <taxon>Funariales</taxon>
        <taxon>Funariaceae</taxon>
        <taxon>Physcomitrium</taxon>
    </lineage>
</organism>
<protein>
    <recommendedName>
        <fullName evidence="7">SGF29 C-terminal domain-containing protein</fullName>
    </recommendedName>
</protein>
<dbReference type="Gene3D" id="2.30.30.140">
    <property type="match status" value="2"/>
</dbReference>
<evidence type="ECO:0000256" key="2">
    <source>
        <dbReference type="ARBA" id="ARBA00023015"/>
    </source>
</evidence>
<evidence type="ECO:0000313" key="8">
    <source>
        <dbReference type="EnsemblPlants" id="Pp3c21_7830V3.2"/>
    </source>
</evidence>
<feature type="domain" description="SGF29 C-terminal" evidence="7">
    <location>
        <begin position="139"/>
        <end position="278"/>
    </location>
</feature>
<reference evidence="8 9" key="2">
    <citation type="journal article" date="2018" name="Plant J.">
        <title>The Physcomitrella patens chromosome-scale assembly reveals moss genome structure and evolution.</title>
        <authorList>
            <person name="Lang D."/>
            <person name="Ullrich K.K."/>
            <person name="Murat F."/>
            <person name="Fuchs J."/>
            <person name="Jenkins J."/>
            <person name="Haas F.B."/>
            <person name="Piednoel M."/>
            <person name="Gundlach H."/>
            <person name="Van Bel M."/>
            <person name="Meyberg R."/>
            <person name="Vives C."/>
            <person name="Morata J."/>
            <person name="Symeonidi A."/>
            <person name="Hiss M."/>
            <person name="Muchero W."/>
            <person name="Kamisugi Y."/>
            <person name="Saleh O."/>
            <person name="Blanc G."/>
            <person name="Decker E.L."/>
            <person name="van Gessel N."/>
            <person name="Grimwood J."/>
            <person name="Hayes R.D."/>
            <person name="Graham S.W."/>
            <person name="Gunter L.E."/>
            <person name="McDaniel S.F."/>
            <person name="Hoernstein S.N.W."/>
            <person name="Larsson A."/>
            <person name="Li F.W."/>
            <person name="Perroud P.F."/>
            <person name="Phillips J."/>
            <person name="Ranjan P."/>
            <person name="Rokshar D.S."/>
            <person name="Rothfels C.J."/>
            <person name="Schneider L."/>
            <person name="Shu S."/>
            <person name="Stevenson D.W."/>
            <person name="Thummler F."/>
            <person name="Tillich M."/>
            <person name="Villarreal Aguilar J.C."/>
            <person name="Widiez T."/>
            <person name="Wong G.K."/>
            <person name="Wymore A."/>
            <person name="Zhang Y."/>
            <person name="Zimmer A.D."/>
            <person name="Quatrano R.S."/>
            <person name="Mayer K.F.X."/>
            <person name="Goodstein D."/>
            <person name="Casacuberta J.M."/>
            <person name="Vandepoele K."/>
            <person name="Reski R."/>
            <person name="Cuming A.C."/>
            <person name="Tuskan G.A."/>
            <person name="Maumus F."/>
            <person name="Salse J."/>
            <person name="Schmutz J."/>
            <person name="Rensing S.A."/>
        </authorList>
    </citation>
    <scope>NUCLEOTIDE SEQUENCE [LARGE SCALE GENOMIC DNA]</scope>
    <source>
        <strain evidence="8 9">cv. Gransden 2004</strain>
    </source>
</reference>
<feature type="compositionally biased region" description="Polar residues" evidence="6">
    <location>
        <begin position="127"/>
        <end position="138"/>
    </location>
</feature>
<keyword evidence="3" id="KW-0804">Transcription</keyword>
<dbReference type="EMBL" id="ABEU02000021">
    <property type="status" value="NOT_ANNOTATED_CDS"/>
    <property type="molecule type" value="Genomic_DNA"/>
</dbReference>
<dbReference type="InterPro" id="IPR037802">
    <property type="entry name" value="SGF29"/>
</dbReference>
<name>A0A7I4CE40_PHYPA</name>
<evidence type="ECO:0000256" key="6">
    <source>
        <dbReference type="SAM" id="MobiDB-lite"/>
    </source>
</evidence>
<dbReference type="GO" id="GO:0005634">
    <property type="term" value="C:nucleus"/>
    <property type="evidence" value="ECO:0007669"/>
    <property type="project" value="UniProtKB-SubCell"/>
</dbReference>
<reference evidence="8" key="3">
    <citation type="submission" date="2020-12" db="UniProtKB">
        <authorList>
            <consortium name="EnsemblPlants"/>
        </authorList>
    </citation>
    <scope>IDENTIFICATION</scope>
</reference>
<accession>A0A7I4CE40</accession>
<dbReference type="AlphaFoldDB" id="A0A7I4CE40"/>
<evidence type="ECO:0000256" key="5">
    <source>
        <dbReference type="SAM" id="Coils"/>
    </source>
</evidence>
<dbReference type="PANTHER" id="PTHR21539">
    <property type="entry name" value="SAGA-ASSOCIATED FACTOR 29"/>
    <property type="match status" value="1"/>
</dbReference>
<keyword evidence="2" id="KW-0805">Transcription regulation</keyword>
<dbReference type="InterPro" id="IPR010750">
    <property type="entry name" value="SGF29_tudor-like_dom"/>
</dbReference>
<evidence type="ECO:0000259" key="7">
    <source>
        <dbReference type="PROSITE" id="PS51518"/>
    </source>
</evidence>
<evidence type="ECO:0000256" key="3">
    <source>
        <dbReference type="ARBA" id="ARBA00023163"/>
    </source>
</evidence>
<evidence type="ECO:0000313" key="9">
    <source>
        <dbReference type="Proteomes" id="UP000006727"/>
    </source>
</evidence>
<dbReference type="Proteomes" id="UP000006727">
    <property type="component" value="Chromosome 21"/>
</dbReference>
<dbReference type="Pfam" id="PF07039">
    <property type="entry name" value="SGF29_Tudor"/>
    <property type="match status" value="1"/>
</dbReference>
<keyword evidence="4" id="KW-0539">Nucleus</keyword>
<feature type="coiled-coil region" evidence="5">
    <location>
        <begin position="17"/>
        <end position="51"/>
    </location>
</feature>
<keyword evidence="9" id="KW-1185">Reference proteome</keyword>
<dbReference type="PROSITE" id="PS51518">
    <property type="entry name" value="SGF29_C"/>
    <property type="match status" value="1"/>
</dbReference>
<evidence type="ECO:0000256" key="1">
    <source>
        <dbReference type="ARBA" id="ARBA00004123"/>
    </source>
</evidence>
<dbReference type="Gramene" id="Pp3c21_7830V3.2">
    <property type="protein sequence ID" value="Pp3c21_7830V3.2"/>
    <property type="gene ID" value="Pp3c21_7830"/>
</dbReference>
<dbReference type="PANTHER" id="PTHR21539:SF0">
    <property type="entry name" value="SAGA-ASSOCIATED FACTOR 29"/>
    <property type="match status" value="1"/>
</dbReference>
<proteinExistence type="predicted"/>
<dbReference type="FunFam" id="2.30.30.140:FF:000061">
    <property type="entry name" value="SAGA-associated factor 29 isoform X6"/>
    <property type="match status" value="1"/>
</dbReference>
<feature type="region of interest" description="Disordered" evidence="6">
    <location>
        <begin position="101"/>
        <end position="138"/>
    </location>
</feature>
<dbReference type="EnsemblPlants" id="Pp3c21_7830V3.2">
    <property type="protein sequence ID" value="Pp3c21_7830V3.2"/>
    <property type="gene ID" value="Pp3c21_7830"/>
</dbReference>
<dbReference type="InterPro" id="IPR047288">
    <property type="entry name" value="Tudor_SGF29_rpt1"/>
</dbReference>
<dbReference type="GO" id="GO:0000124">
    <property type="term" value="C:SAGA complex"/>
    <property type="evidence" value="ECO:0007669"/>
    <property type="project" value="InterPro"/>
</dbReference>